<protein>
    <submittedName>
        <fullName evidence="2">Uncharacterized protein</fullName>
    </submittedName>
</protein>
<dbReference type="Proteomes" id="UP001432027">
    <property type="component" value="Unassembled WGS sequence"/>
</dbReference>
<organism evidence="2 3">
    <name type="scientific">Pristionchus entomophagus</name>
    <dbReference type="NCBI Taxonomy" id="358040"/>
    <lineage>
        <taxon>Eukaryota</taxon>
        <taxon>Metazoa</taxon>
        <taxon>Ecdysozoa</taxon>
        <taxon>Nematoda</taxon>
        <taxon>Chromadorea</taxon>
        <taxon>Rhabditida</taxon>
        <taxon>Rhabditina</taxon>
        <taxon>Diplogasteromorpha</taxon>
        <taxon>Diplogasteroidea</taxon>
        <taxon>Neodiplogasteridae</taxon>
        <taxon>Pristionchus</taxon>
    </lineage>
</organism>
<feature type="compositionally biased region" description="Basic and acidic residues" evidence="1">
    <location>
        <begin position="1"/>
        <end position="14"/>
    </location>
</feature>
<keyword evidence="3" id="KW-1185">Reference proteome</keyword>
<gene>
    <name evidence="2" type="ORF">PENTCL1PPCAC_25545</name>
</gene>
<feature type="compositionally biased region" description="Polar residues" evidence="1">
    <location>
        <begin position="55"/>
        <end position="66"/>
    </location>
</feature>
<feature type="compositionally biased region" description="Low complexity" evidence="1">
    <location>
        <begin position="18"/>
        <end position="30"/>
    </location>
</feature>
<comment type="caution">
    <text evidence="2">The sequence shown here is derived from an EMBL/GenBank/DDBJ whole genome shotgun (WGS) entry which is preliminary data.</text>
</comment>
<accession>A0AAV5U905</accession>
<feature type="compositionally biased region" description="Basic and acidic residues" evidence="1">
    <location>
        <begin position="35"/>
        <end position="51"/>
    </location>
</feature>
<feature type="region of interest" description="Disordered" evidence="1">
    <location>
        <begin position="1"/>
        <end position="88"/>
    </location>
</feature>
<evidence type="ECO:0000313" key="3">
    <source>
        <dbReference type="Proteomes" id="UP001432027"/>
    </source>
</evidence>
<evidence type="ECO:0000313" key="2">
    <source>
        <dbReference type="EMBL" id="GMT03371.1"/>
    </source>
</evidence>
<name>A0AAV5U905_9BILA</name>
<feature type="compositionally biased region" description="Basic and acidic residues" evidence="1">
    <location>
        <begin position="70"/>
        <end position="82"/>
    </location>
</feature>
<sequence>LDETKGVDLNEVGKEIMASSRSGPSSAESGCGKTKRQDESDSIKTTDERYPLKPRSNNTSDENTATAGEGDERTAPDWEESKNGWIYN</sequence>
<feature type="non-terminal residue" evidence="2">
    <location>
        <position position="1"/>
    </location>
</feature>
<proteinExistence type="predicted"/>
<dbReference type="EMBL" id="BTSX01000006">
    <property type="protein sequence ID" value="GMT03371.1"/>
    <property type="molecule type" value="Genomic_DNA"/>
</dbReference>
<evidence type="ECO:0000256" key="1">
    <source>
        <dbReference type="SAM" id="MobiDB-lite"/>
    </source>
</evidence>
<dbReference type="AlphaFoldDB" id="A0AAV5U905"/>
<reference evidence="2" key="1">
    <citation type="submission" date="2023-10" db="EMBL/GenBank/DDBJ databases">
        <title>Genome assembly of Pristionchus species.</title>
        <authorList>
            <person name="Yoshida K."/>
            <person name="Sommer R.J."/>
        </authorList>
    </citation>
    <scope>NUCLEOTIDE SEQUENCE</scope>
    <source>
        <strain evidence="2">RS0144</strain>
    </source>
</reference>